<dbReference type="PANTHER" id="PTHR10000">
    <property type="entry name" value="PHOSPHOSERINE PHOSPHATASE"/>
    <property type="match status" value="1"/>
</dbReference>
<evidence type="ECO:0000313" key="2">
    <source>
        <dbReference type="Proteomes" id="UP000186309"/>
    </source>
</evidence>
<dbReference type="Gene3D" id="3.40.50.1000">
    <property type="entry name" value="HAD superfamily/HAD-like"/>
    <property type="match status" value="1"/>
</dbReference>
<dbReference type="NCBIfam" id="TIGR00099">
    <property type="entry name" value="Cof-subfamily"/>
    <property type="match status" value="1"/>
</dbReference>
<dbReference type="STRING" id="1387353.BSF38_03262"/>
<dbReference type="Gene3D" id="3.30.1240.10">
    <property type="match status" value="1"/>
</dbReference>
<dbReference type="InterPro" id="IPR000150">
    <property type="entry name" value="Cof"/>
</dbReference>
<dbReference type="PANTHER" id="PTHR10000:SF8">
    <property type="entry name" value="HAD SUPERFAMILY HYDROLASE-LIKE, TYPE 3"/>
    <property type="match status" value="1"/>
</dbReference>
<dbReference type="SFLD" id="SFLDG01140">
    <property type="entry name" value="C2.B:_Phosphomannomutase_and_P"/>
    <property type="match status" value="1"/>
</dbReference>
<dbReference type="GO" id="GO:0050308">
    <property type="term" value="F:sugar-phosphatase activity"/>
    <property type="evidence" value="ECO:0007669"/>
    <property type="project" value="UniProtKB-EC"/>
</dbReference>
<dbReference type="Pfam" id="PF08282">
    <property type="entry name" value="Hydrolase_3"/>
    <property type="match status" value="1"/>
</dbReference>
<reference evidence="2" key="1">
    <citation type="submission" date="2016-12" db="EMBL/GenBank/DDBJ databases">
        <title>Comparative genomics of four Isosphaeraceae planctomycetes: a common pool of plasmids and glycoside hydrolase genes.</title>
        <authorList>
            <person name="Ivanova A."/>
        </authorList>
    </citation>
    <scope>NUCLEOTIDE SEQUENCE [LARGE SCALE GENOMIC DNA]</scope>
    <source>
        <strain evidence="2">PX4</strain>
    </source>
</reference>
<dbReference type="AlphaFoldDB" id="A0A1U7CS12"/>
<dbReference type="RefSeq" id="WP_076347314.1">
    <property type="nucleotide sequence ID" value="NZ_CP019082.1"/>
</dbReference>
<keyword evidence="2" id="KW-1185">Reference proteome</keyword>
<accession>A0A1U7CS12</accession>
<dbReference type="PROSITE" id="PS01229">
    <property type="entry name" value="COF_2"/>
    <property type="match status" value="1"/>
</dbReference>
<organism evidence="1 2">
    <name type="scientific">Paludisphaera borealis</name>
    <dbReference type="NCBI Taxonomy" id="1387353"/>
    <lineage>
        <taxon>Bacteria</taxon>
        <taxon>Pseudomonadati</taxon>
        <taxon>Planctomycetota</taxon>
        <taxon>Planctomycetia</taxon>
        <taxon>Isosphaerales</taxon>
        <taxon>Isosphaeraceae</taxon>
        <taxon>Paludisphaera</taxon>
    </lineage>
</organism>
<dbReference type="EC" id="3.1.3.23" evidence="1"/>
<sequence length="279" mass="30348">MSIPNPSSEYALAAIDIDETLLGPDHKIGRENRRAIERLQSLGCRVVLASGRRHDNMLPYYSELGLDDFVVSSQGARVQHSSTGEVLHRAEIDPASAAELTAEGLARGFAVMHWSGDRVFAQSPSKWIDAYEELTDDPVAFVDLRTLADRPAEKVVWLGDPTLVAATRPEMHDRLTGRFLVTITEHWSLEFNDPKANKRDGVAALARRLGICREAVLAFGDGNNDADLLKWAGMGVAMPHGRPSAHAAARLIAPSGDPESAMARGVATVLRRLEGVMVP</sequence>
<proteinExistence type="predicted"/>
<dbReference type="GO" id="GO:0005829">
    <property type="term" value="C:cytosol"/>
    <property type="evidence" value="ECO:0007669"/>
    <property type="project" value="TreeGrafter"/>
</dbReference>
<name>A0A1U7CS12_9BACT</name>
<gene>
    <name evidence="1" type="primary">yidA</name>
    <name evidence="1" type="ORF">BSF38_03262</name>
</gene>
<dbReference type="InterPro" id="IPR036412">
    <property type="entry name" value="HAD-like_sf"/>
</dbReference>
<dbReference type="KEGG" id="pbor:BSF38_03262"/>
<keyword evidence="1" id="KW-0378">Hydrolase</keyword>
<dbReference type="Proteomes" id="UP000186309">
    <property type="component" value="Chromosome"/>
</dbReference>
<protein>
    <submittedName>
        <fullName evidence="1">Sugar phosphatase YidA</fullName>
        <ecNumber evidence="1">3.1.3.23</ecNumber>
    </submittedName>
</protein>
<dbReference type="InterPro" id="IPR023214">
    <property type="entry name" value="HAD_sf"/>
</dbReference>
<dbReference type="OrthoDB" id="9790031at2"/>
<evidence type="ECO:0000313" key="1">
    <source>
        <dbReference type="EMBL" id="APW61734.1"/>
    </source>
</evidence>
<dbReference type="EMBL" id="CP019082">
    <property type="protein sequence ID" value="APW61734.1"/>
    <property type="molecule type" value="Genomic_DNA"/>
</dbReference>
<dbReference type="GO" id="GO:0000287">
    <property type="term" value="F:magnesium ion binding"/>
    <property type="evidence" value="ECO:0007669"/>
    <property type="project" value="TreeGrafter"/>
</dbReference>
<dbReference type="SFLD" id="SFLDS00003">
    <property type="entry name" value="Haloacid_Dehalogenase"/>
    <property type="match status" value="1"/>
</dbReference>
<dbReference type="SUPFAM" id="SSF56784">
    <property type="entry name" value="HAD-like"/>
    <property type="match status" value="1"/>
</dbReference>